<feature type="compositionally biased region" description="Basic residues" evidence="1">
    <location>
        <begin position="383"/>
        <end position="393"/>
    </location>
</feature>
<protein>
    <submittedName>
        <fullName evidence="2">Uncharacterized protein</fullName>
    </submittedName>
</protein>
<dbReference type="AlphaFoldDB" id="A0AAV9Z5X7"/>
<dbReference type="EMBL" id="JAWWNJ010000205">
    <property type="protein sequence ID" value="KAK6971736.1"/>
    <property type="molecule type" value="Genomic_DNA"/>
</dbReference>
<feature type="compositionally biased region" description="Polar residues" evidence="1">
    <location>
        <begin position="327"/>
        <end position="341"/>
    </location>
</feature>
<accession>A0AAV9Z5X7</accession>
<feature type="compositionally biased region" description="Low complexity" evidence="1">
    <location>
        <begin position="342"/>
        <end position="358"/>
    </location>
</feature>
<proteinExistence type="predicted"/>
<feature type="region of interest" description="Disordered" evidence="1">
    <location>
        <begin position="322"/>
        <end position="358"/>
    </location>
</feature>
<comment type="caution">
    <text evidence="2">The sequence shown here is derived from an EMBL/GenBank/DDBJ whole genome shotgun (WGS) entry which is preliminary data.</text>
</comment>
<gene>
    <name evidence="2" type="ORF">R3P38DRAFT_2813504</name>
</gene>
<evidence type="ECO:0000313" key="2">
    <source>
        <dbReference type="EMBL" id="KAK6971736.1"/>
    </source>
</evidence>
<dbReference type="Proteomes" id="UP001362999">
    <property type="component" value="Unassembled WGS sequence"/>
</dbReference>
<feature type="region of interest" description="Disordered" evidence="1">
    <location>
        <begin position="370"/>
        <end position="402"/>
    </location>
</feature>
<evidence type="ECO:0000313" key="3">
    <source>
        <dbReference type="Proteomes" id="UP001362999"/>
    </source>
</evidence>
<sequence>MVLSDGRITITGQKKNAPLLGKLPGSLSSCKAVASPTSGAITHTQDHWHPQHLPLRVDDPPGGQDMEMSCFYTRTPSTSPPANPTLPPHPFTLLQLSAPHSRMLHISLRFQAQVIPRPAAKRDDTTTSSRDICLVTETRCKEDEFGYCVNGGERWRSEREEKEGERCLCVLARTLRPRSMLRSKKREAGVVAGRGTEAHSDRINFFRKQSADGRWVLAGNTPAIGAKPPTPATAHPPVHQWRAASSSIPAAPTQLSFFLPAPFPQPPFNGSRTPSPRRIQDNLMYATGEGLSCAGTDSQMRSTAVGSSTWVSIPRYPHPHPGFDVVSHSTTPAPANLTSPHPSSRGSLPFSSPSTTFSPSYTSRTLLICLGSQESRPGDTPRNKMKRRRRASSGKRVSGKGGRMLMQHWRSMVEEEGRCGVSVIARDGCPCYEQAGDDEAGVDVEDTLAGILVFEVMADAEQRRRDGVTFREDSSTSFVMRRSCVGHEIARRRVAAAVHLSSTPEHAATTVDEGDARVRVWVWTTVRRGKGRRGLKHQRRRGGYRLDWIRTGRENSGREWGVEGASERAGEGERYGSVDGYLTVKAVQLTLRWDSGGGGAVSSYPPDDEGERSSSSSTMTKARRKRREEKLRDILTHRPPSVARLWSSQMGLLSRGRWGTEGIGSASKLWLQFKQFVQSKIEGLKYGTMGDPVSWLELDSSIVGRPGSAPKSVSLRLVLVVRRRSRPMPKV</sequence>
<organism evidence="2 3">
    <name type="scientific">Favolaschia claudopus</name>
    <dbReference type="NCBI Taxonomy" id="2862362"/>
    <lineage>
        <taxon>Eukaryota</taxon>
        <taxon>Fungi</taxon>
        <taxon>Dikarya</taxon>
        <taxon>Basidiomycota</taxon>
        <taxon>Agaricomycotina</taxon>
        <taxon>Agaricomycetes</taxon>
        <taxon>Agaricomycetidae</taxon>
        <taxon>Agaricales</taxon>
        <taxon>Marasmiineae</taxon>
        <taxon>Mycenaceae</taxon>
        <taxon>Favolaschia</taxon>
    </lineage>
</organism>
<reference evidence="2 3" key="1">
    <citation type="journal article" date="2024" name="J Genomics">
        <title>Draft genome sequencing and assembly of Favolaschia claudopus CIRM-BRFM 2984 isolated from oak limbs.</title>
        <authorList>
            <person name="Navarro D."/>
            <person name="Drula E."/>
            <person name="Chaduli D."/>
            <person name="Cazenave R."/>
            <person name="Ahrendt S."/>
            <person name="Wang J."/>
            <person name="Lipzen A."/>
            <person name="Daum C."/>
            <person name="Barry K."/>
            <person name="Grigoriev I.V."/>
            <person name="Favel A."/>
            <person name="Rosso M.N."/>
            <person name="Martin F."/>
        </authorList>
    </citation>
    <scope>NUCLEOTIDE SEQUENCE [LARGE SCALE GENOMIC DNA]</scope>
    <source>
        <strain evidence="2 3">CIRM-BRFM 2984</strain>
    </source>
</reference>
<feature type="region of interest" description="Disordered" evidence="1">
    <location>
        <begin position="598"/>
        <end position="632"/>
    </location>
</feature>
<evidence type="ECO:0000256" key="1">
    <source>
        <dbReference type="SAM" id="MobiDB-lite"/>
    </source>
</evidence>
<name>A0AAV9Z5X7_9AGAR</name>
<keyword evidence="3" id="KW-1185">Reference proteome</keyword>